<keyword evidence="2" id="KW-1185">Reference proteome</keyword>
<dbReference type="EMBL" id="FRBN01000016">
    <property type="protein sequence ID" value="SHL49330.1"/>
    <property type="molecule type" value="Genomic_DNA"/>
</dbReference>
<dbReference type="AlphaFoldDB" id="A0A1M7B2W9"/>
<organism evidence="1 2">
    <name type="scientific">Roseovarius marisflavi</name>
    <dbReference type="NCBI Taxonomy" id="1054996"/>
    <lineage>
        <taxon>Bacteria</taxon>
        <taxon>Pseudomonadati</taxon>
        <taxon>Pseudomonadota</taxon>
        <taxon>Alphaproteobacteria</taxon>
        <taxon>Rhodobacterales</taxon>
        <taxon>Roseobacteraceae</taxon>
        <taxon>Roseovarius</taxon>
    </lineage>
</organism>
<gene>
    <name evidence="1" type="ORF">SAMN05444414_11630</name>
</gene>
<accession>A0A1M7B2W9</accession>
<evidence type="ECO:0000313" key="2">
    <source>
        <dbReference type="Proteomes" id="UP000184191"/>
    </source>
</evidence>
<proteinExistence type="predicted"/>
<protein>
    <submittedName>
        <fullName evidence="1">Uncharacterized protein</fullName>
    </submittedName>
</protein>
<name>A0A1M7B2W9_9RHOB</name>
<dbReference type="Proteomes" id="UP000184191">
    <property type="component" value="Unassembled WGS sequence"/>
</dbReference>
<evidence type="ECO:0000313" key="1">
    <source>
        <dbReference type="EMBL" id="SHL49330.1"/>
    </source>
</evidence>
<reference evidence="2" key="1">
    <citation type="submission" date="2016-11" db="EMBL/GenBank/DDBJ databases">
        <authorList>
            <person name="Varghese N."/>
            <person name="Submissions S."/>
        </authorList>
    </citation>
    <scope>NUCLEOTIDE SEQUENCE [LARGE SCALE GENOMIC DNA]</scope>
    <source>
        <strain evidence="2">DSM 29327</strain>
    </source>
</reference>
<dbReference type="RefSeq" id="WP_073198847.1">
    <property type="nucleotide sequence ID" value="NZ_FRBN01000016.1"/>
</dbReference>
<dbReference type="STRING" id="1054996.SAMN05444414_11630"/>
<sequence length="144" mass="15718">MIRPHVRAEIDATRAALARLRLVAQRVCLPPRKPAASAKQATTGAAMIALDDAYTAATGTVLTLNNAPMRQLLWFGNYRAVHKTGPGVRWTVIMALYRLRYGQNGCRPNTLEAAIVYFSAIWPEGAIWSASVARPTSVRRSVSA</sequence>